<organism evidence="2 3">
    <name type="scientific">Orchesella dallaii</name>
    <dbReference type="NCBI Taxonomy" id="48710"/>
    <lineage>
        <taxon>Eukaryota</taxon>
        <taxon>Metazoa</taxon>
        <taxon>Ecdysozoa</taxon>
        <taxon>Arthropoda</taxon>
        <taxon>Hexapoda</taxon>
        <taxon>Collembola</taxon>
        <taxon>Entomobryomorpha</taxon>
        <taxon>Entomobryoidea</taxon>
        <taxon>Orchesellidae</taxon>
        <taxon>Orchesellinae</taxon>
        <taxon>Orchesella</taxon>
    </lineage>
</organism>
<dbReference type="EMBL" id="CAXLJM020000148">
    <property type="protein sequence ID" value="CAL8142411.1"/>
    <property type="molecule type" value="Genomic_DNA"/>
</dbReference>
<sequence length="323" mass="37364">MMNEIKSQLTIFFVLIGLFSLLTYSTPADEEYDFLKINYQYSKIAKDQSFDIDLKARLIPLSTISNYNKTFKLSTFKDFTRRKLMIVSKLSTRYEILDFLSTIKNMKGVFTMSIGMISETHFQLYKSELAEVSDFDIVSSLYFCTYKPSLINRTCAELFLKPNKCYELYAIKQTTILKVVPFQQPSNAHNIFEVLEPIFHEQAARRSNFRGVHIVAETVDYKFASHLSSFIRQPNSTNSILLKEGLEIEIFRCLRDALNFTEKAVESDGYLVMAEDKTVNNSGLAKFLHEDTADISISLAEYIPYRMSGKYGIRYLHSVYRSE</sequence>
<accession>A0ABP1S379</accession>
<feature type="chain" id="PRO_5045588471" evidence="1">
    <location>
        <begin position="29"/>
        <end position="323"/>
    </location>
</feature>
<feature type="signal peptide" evidence="1">
    <location>
        <begin position="1"/>
        <end position="28"/>
    </location>
</feature>
<keyword evidence="1" id="KW-0732">Signal</keyword>
<reference evidence="2 3" key="1">
    <citation type="submission" date="2024-08" db="EMBL/GenBank/DDBJ databases">
        <authorList>
            <person name="Cucini C."/>
            <person name="Frati F."/>
        </authorList>
    </citation>
    <scope>NUCLEOTIDE SEQUENCE [LARGE SCALE GENOMIC DNA]</scope>
</reference>
<dbReference type="Proteomes" id="UP001642540">
    <property type="component" value="Unassembled WGS sequence"/>
</dbReference>
<gene>
    <name evidence="2" type="ORF">ODALV1_LOCUS29041</name>
</gene>
<comment type="caution">
    <text evidence="2">The sequence shown here is derived from an EMBL/GenBank/DDBJ whole genome shotgun (WGS) entry which is preliminary data.</text>
</comment>
<evidence type="ECO:0000313" key="2">
    <source>
        <dbReference type="EMBL" id="CAL8142411.1"/>
    </source>
</evidence>
<keyword evidence="3" id="KW-1185">Reference proteome</keyword>
<proteinExistence type="predicted"/>
<evidence type="ECO:0000256" key="1">
    <source>
        <dbReference type="SAM" id="SignalP"/>
    </source>
</evidence>
<evidence type="ECO:0000313" key="3">
    <source>
        <dbReference type="Proteomes" id="UP001642540"/>
    </source>
</evidence>
<name>A0ABP1S379_9HEXA</name>
<protein>
    <submittedName>
        <fullName evidence="2">Uncharacterized protein</fullName>
    </submittedName>
</protein>